<comment type="subcellular location">
    <subcellularLocation>
        <location evidence="3">Cytoplasm</location>
    </subcellularLocation>
    <text evidence="3">The tmRNA-SmpB complex associates with stalled 70S ribosomes.</text>
</comment>
<gene>
    <name evidence="3" type="primary">smpB</name>
    <name evidence="5" type="ORF">DIW82_07130</name>
</gene>
<feature type="region of interest" description="Disordered" evidence="4">
    <location>
        <begin position="1"/>
        <end position="32"/>
    </location>
</feature>
<protein>
    <recommendedName>
        <fullName evidence="3">SsrA-binding protein</fullName>
    </recommendedName>
    <alternativeName>
        <fullName evidence="3">Small protein B</fullName>
    </alternativeName>
</protein>
<evidence type="ECO:0000256" key="4">
    <source>
        <dbReference type="SAM" id="MobiDB-lite"/>
    </source>
</evidence>
<dbReference type="HAMAP" id="MF_00023">
    <property type="entry name" value="SmpB"/>
    <property type="match status" value="1"/>
</dbReference>
<organism evidence="5 6">
    <name type="scientific">Corynebacterium nuruki</name>
    <dbReference type="NCBI Taxonomy" id="1032851"/>
    <lineage>
        <taxon>Bacteria</taxon>
        <taxon>Bacillati</taxon>
        <taxon>Actinomycetota</taxon>
        <taxon>Actinomycetes</taxon>
        <taxon>Mycobacteriales</taxon>
        <taxon>Corynebacteriaceae</taxon>
        <taxon>Corynebacterium</taxon>
    </lineage>
</organism>
<comment type="similarity">
    <text evidence="3">Belongs to the SmpB family.</text>
</comment>
<keyword evidence="2 3" id="KW-0694">RNA-binding</keyword>
<dbReference type="Proteomes" id="UP000261739">
    <property type="component" value="Unassembled WGS sequence"/>
</dbReference>
<evidence type="ECO:0000256" key="3">
    <source>
        <dbReference type="HAMAP-Rule" id="MF_00023"/>
    </source>
</evidence>
<dbReference type="EMBL" id="DQID01000187">
    <property type="protein sequence ID" value="HCT14554.1"/>
    <property type="molecule type" value="Genomic_DNA"/>
</dbReference>
<proteinExistence type="inferred from homology"/>
<dbReference type="GO" id="GO:0070929">
    <property type="term" value="P:trans-translation"/>
    <property type="evidence" value="ECO:0007669"/>
    <property type="project" value="UniProtKB-UniRule"/>
</dbReference>
<dbReference type="SUPFAM" id="SSF74982">
    <property type="entry name" value="Small protein B (SmpB)"/>
    <property type="match status" value="1"/>
</dbReference>
<evidence type="ECO:0000256" key="1">
    <source>
        <dbReference type="ARBA" id="ARBA00022490"/>
    </source>
</evidence>
<reference evidence="5 6" key="1">
    <citation type="journal article" date="2018" name="Nat. Biotechnol.">
        <title>A standardized bacterial taxonomy based on genome phylogeny substantially revises the tree of life.</title>
        <authorList>
            <person name="Parks D.H."/>
            <person name="Chuvochina M."/>
            <person name="Waite D.W."/>
            <person name="Rinke C."/>
            <person name="Skarshewski A."/>
            <person name="Chaumeil P.A."/>
            <person name="Hugenholtz P."/>
        </authorList>
    </citation>
    <scope>NUCLEOTIDE SEQUENCE [LARGE SCALE GENOMIC DNA]</scope>
    <source>
        <strain evidence="5">UBA11247</strain>
    </source>
</reference>
<evidence type="ECO:0000313" key="5">
    <source>
        <dbReference type="EMBL" id="HCT14554.1"/>
    </source>
</evidence>
<dbReference type="GO" id="GO:0070930">
    <property type="term" value="P:trans-translation-dependent protein tagging"/>
    <property type="evidence" value="ECO:0007669"/>
    <property type="project" value="TreeGrafter"/>
</dbReference>
<evidence type="ECO:0000256" key="2">
    <source>
        <dbReference type="ARBA" id="ARBA00022884"/>
    </source>
</evidence>
<dbReference type="PANTHER" id="PTHR30308:SF2">
    <property type="entry name" value="SSRA-BINDING PROTEIN"/>
    <property type="match status" value="1"/>
</dbReference>
<keyword evidence="1 3" id="KW-0963">Cytoplasm</keyword>
<dbReference type="Pfam" id="PF01668">
    <property type="entry name" value="SmpB"/>
    <property type="match status" value="1"/>
</dbReference>
<dbReference type="InterPro" id="IPR000037">
    <property type="entry name" value="SsrA-bd_prot"/>
</dbReference>
<dbReference type="Gene3D" id="2.40.280.10">
    <property type="match status" value="1"/>
</dbReference>
<dbReference type="AlphaFoldDB" id="A0A3D4SZ55"/>
<dbReference type="InterPro" id="IPR023620">
    <property type="entry name" value="SmpB"/>
</dbReference>
<dbReference type="RefSeq" id="WP_010121975.1">
    <property type="nucleotide sequence ID" value="NZ_DAITTW010000059.1"/>
</dbReference>
<accession>A0A3D4SZ55</accession>
<dbReference type="PROSITE" id="PS01317">
    <property type="entry name" value="SSRP"/>
    <property type="match status" value="1"/>
</dbReference>
<dbReference type="GO" id="GO:0005829">
    <property type="term" value="C:cytosol"/>
    <property type="evidence" value="ECO:0007669"/>
    <property type="project" value="TreeGrafter"/>
</dbReference>
<comment type="caution">
    <text evidence="5">The sequence shown here is derived from an EMBL/GenBank/DDBJ whole genome shotgun (WGS) entry which is preliminary data.</text>
</comment>
<dbReference type="NCBIfam" id="NF003843">
    <property type="entry name" value="PRK05422.1"/>
    <property type="match status" value="1"/>
</dbReference>
<dbReference type="CDD" id="cd09294">
    <property type="entry name" value="SmpB"/>
    <property type="match status" value="1"/>
</dbReference>
<evidence type="ECO:0000313" key="6">
    <source>
        <dbReference type="Proteomes" id="UP000261739"/>
    </source>
</evidence>
<feature type="compositionally biased region" description="Gly residues" evidence="4">
    <location>
        <begin position="21"/>
        <end position="30"/>
    </location>
</feature>
<dbReference type="InterPro" id="IPR020081">
    <property type="entry name" value="SsrA-bd_prot_CS"/>
</dbReference>
<sequence length="182" mass="20172">MAKKSTPVDSGLKKGKKKGGARGGKSGGGPLVVATNRKARHNYRILETYEAGIALVGTEVKSLREGKASLVDAFATVDDGEIWLRNLHIPEYTHGTWTNHAPRRTRKLLMHRGEIDSVMGKVRDGNNTLVPLQIYFVGGKAKVELALATGKQDYDKRQDIKRRTEEREVTRELGRRIKGINA</sequence>
<dbReference type="NCBIfam" id="TIGR00086">
    <property type="entry name" value="smpB"/>
    <property type="match status" value="1"/>
</dbReference>
<dbReference type="PANTHER" id="PTHR30308">
    <property type="entry name" value="TMRNA-BINDING COMPONENT OF TRANS-TRANSLATION TAGGING COMPLEX"/>
    <property type="match status" value="1"/>
</dbReference>
<dbReference type="STRING" id="863239.GCA_000213935_00575"/>
<name>A0A3D4SZ55_9CORY</name>
<dbReference type="GO" id="GO:0003723">
    <property type="term" value="F:RNA binding"/>
    <property type="evidence" value="ECO:0007669"/>
    <property type="project" value="UniProtKB-UniRule"/>
</dbReference>
<comment type="function">
    <text evidence="3">Required for rescue of stalled ribosomes mediated by trans-translation. Binds to transfer-messenger RNA (tmRNA), required for stable association of tmRNA with ribosomes. tmRNA and SmpB together mimic tRNA shape, replacing the anticodon stem-loop with SmpB. tmRNA is encoded by the ssrA gene; the 2 termini fold to resemble tRNA(Ala) and it encodes a 'tag peptide', a short internal open reading frame. During trans-translation Ala-aminoacylated tmRNA acts like a tRNA, entering the A-site of stalled ribosomes, displacing the stalled mRNA. The ribosome then switches to translate the ORF on the tmRNA; the nascent peptide is terminated with the 'tag peptide' encoded by the tmRNA and targeted for degradation. The ribosome is freed to recommence translation, which seems to be the essential function of trans-translation.</text>
</comment>